<dbReference type="SUPFAM" id="SSF48113">
    <property type="entry name" value="Heme-dependent peroxidases"/>
    <property type="match status" value="1"/>
</dbReference>
<dbReference type="PANTHER" id="PTHR11475">
    <property type="entry name" value="OXIDASE/PEROXIDASE"/>
    <property type="match status" value="1"/>
</dbReference>
<dbReference type="GO" id="GO:0004601">
    <property type="term" value="F:peroxidase activity"/>
    <property type="evidence" value="ECO:0007669"/>
    <property type="project" value="UniProtKB-KW"/>
</dbReference>
<evidence type="ECO:0000256" key="3">
    <source>
        <dbReference type="SAM" id="SignalP"/>
    </source>
</evidence>
<dbReference type="Pfam" id="PF03098">
    <property type="entry name" value="An_peroxidase"/>
    <property type="match status" value="1"/>
</dbReference>
<evidence type="ECO:0000313" key="4">
    <source>
        <dbReference type="EMBL" id="KAJ6644440.1"/>
    </source>
</evidence>
<keyword evidence="1 4" id="KW-0560">Oxidoreductase</keyword>
<dbReference type="GO" id="GO:0006979">
    <property type="term" value="P:response to oxidative stress"/>
    <property type="evidence" value="ECO:0007669"/>
    <property type="project" value="InterPro"/>
</dbReference>
<feature type="signal peptide" evidence="3">
    <location>
        <begin position="1"/>
        <end position="22"/>
    </location>
</feature>
<evidence type="ECO:0000256" key="1">
    <source>
        <dbReference type="ARBA" id="ARBA00022559"/>
    </source>
</evidence>
<keyword evidence="2" id="KW-0479">Metal-binding</keyword>
<proteinExistence type="predicted"/>
<dbReference type="GO" id="GO:0020037">
    <property type="term" value="F:heme binding"/>
    <property type="evidence" value="ECO:0007669"/>
    <property type="project" value="InterPro"/>
</dbReference>
<accession>A0A9Q0S5R6</accession>
<keyword evidence="1 4" id="KW-0575">Peroxidase</keyword>
<sequence length="739" mass="83568">MSFIANVCVFLLLVLQLTSVKCKCPYAAKFGKFSDLLAPFHIWNDVERGDVIADDYMSALSYETYQTDCHNFVSQPPSIETSTITNALISSVNQTAKYILLDIEAAAGVSAPSSLTEIDRISYFLESATKYLQETTCSSKGTTSLYLPGIILYDLQIYLATGQTQTMCKNGQILPPTCDDYNLYRGVTGICNNLLRPVEGSVGDCMLRLLPADYKDGIKHLRTSVDGTPLTNPKVISTTLFGKPEARPLSKHFTQFQSFFGEFVIGDSGATLNPGTGMLVELQCCDKEGHPRVEHPQCAPIYVPPDQESILNGSYKSCMQFVRSIPCAQCKLGPRMISNGVTAAQDLNAVYGTSDEMLMARRTMEDGLLKSETINGEEFFAMEKITGRVRQRCLNNKCEASPIDSRNLLTPLGVAFALIFHRNHNRHARNIAAKYPKWNDEKIFQTARRWNIAEYQHLVYSEYLQTLIGLELAEHYGIIPEKADEFSSYKEDVTIKTIIEFQSTAGRHGHATVTEEVTIIEPDTLEEYSVSLRDEQAFESIAYHGLFDGLFLGEMKKTAFEVTPNIPFKTFVETFDHLDLAALDIQRQRDHGIAGYIYYVQHFHDVKIEKWDDLLIFMPLENIELLQKVYRCVEDIELYVGGHYERKVEGAVVGPTFAHIIGIQFHNSKYGDRFFYEHEHLLNSFTIEQLAEIKTKTCFARLLCKNTGLQEVLLDPLRKESHTNKFVSCSEYDEFDYKL</sequence>
<keyword evidence="5" id="KW-1185">Reference proteome</keyword>
<evidence type="ECO:0000256" key="2">
    <source>
        <dbReference type="PIRSR" id="PIRSR619791-2"/>
    </source>
</evidence>
<dbReference type="InterPro" id="IPR010255">
    <property type="entry name" value="Haem_peroxidase_sf"/>
</dbReference>
<reference evidence="4" key="1">
    <citation type="submission" date="2022-07" db="EMBL/GenBank/DDBJ databases">
        <authorList>
            <person name="Trinca V."/>
            <person name="Uliana J.V.C."/>
            <person name="Torres T.T."/>
            <person name="Ward R.J."/>
            <person name="Monesi N."/>
        </authorList>
    </citation>
    <scope>NUCLEOTIDE SEQUENCE</scope>
    <source>
        <strain evidence="4">HSMRA1968</strain>
        <tissue evidence="4">Whole embryos</tissue>
    </source>
</reference>
<keyword evidence="2" id="KW-0408">Iron</keyword>
<name>A0A9Q0S5R6_9DIPT</name>
<dbReference type="AlphaFoldDB" id="A0A9Q0S5R6"/>
<keyword evidence="3" id="KW-0732">Signal</keyword>
<dbReference type="PRINTS" id="PR00457">
    <property type="entry name" value="ANPEROXIDASE"/>
</dbReference>
<dbReference type="Proteomes" id="UP001151699">
    <property type="component" value="Chromosome B"/>
</dbReference>
<dbReference type="PROSITE" id="PS50292">
    <property type="entry name" value="PEROXIDASE_3"/>
    <property type="match status" value="1"/>
</dbReference>
<dbReference type="InterPro" id="IPR019791">
    <property type="entry name" value="Haem_peroxidase_animal"/>
</dbReference>
<dbReference type="InterPro" id="IPR037120">
    <property type="entry name" value="Haem_peroxidase_sf_animal"/>
</dbReference>
<comment type="caution">
    <text evidence="4">The sequence shown here is derived from an EMBL/GenBank/DDBJ whole genome shotgun (WGS) entry which is preliminary data.</text>
</comment>
<feature type="chain" id="PRO_5040215030" evidence="3">
    <location>
        <begin position="23"/>
        <end position="739"/>
    </location>
</feature>
<keyword evidence="2" id="KW-0349">Heme</keyword>
<organism evidence="4 5">
    <name type="scientific">Pseudolycoriella hygida</name>
    <dbReference type="NCBI Taxonomy" id="35572"/>
    <lineage>
        <taxon>Eukaryota</taxon>
        <taxon>Metazoa</taxon>
        <taxon>Ecdysozoa</taxon>
        <taxon>Arthropoda</taxon>
        <taxon>Hexapoda</taxon>
        <taxon>Insecta</taxon>
        <taxon>Pterygota</taxon>
        <taxon>Neoptera</taxon>
        <taxon>Endopterygota</taxon>
        <taxon>Diptera</taxon>
        <taxon>Nematocera</taxon>
        <taxon>Sciaroidea</taxon>
        <taxon>Sciaridae</taxon>
        <taxon>Pseudolycoriella</taxon>
    </lineage>
</organism>
<protein>
    <submittedName>
        <fullName evidence="4">Chorion peroxidase</fullName>
    </submittedName>
</protein>
<dbReference type="EMBL" id="WJQU01000002">
    <property type="protein sequence ID" value="KAJ6644440.1"/>
    <property type="molecule type" value="Genomic_DNA"/>
</dbReference>
<evidence type="ECO:0000313" key="5">
    <source>
        <dbReference type="Proteomes" id="UP001151699"/>
    </source>
</evidence>
<dbReference type="PANTHER" id="PTHR11475:SF143">
    <property type="entry name" value="PUTATIVE-RELATED"/>
    <property type="match status" value="1"/>
</dbReference>
<dbReference type="GO" id="GO:0046872">
    <property type="term" value="F:metal ion binding"/>
    <property type="evidence" value="ECO:0007669"/>
    <property type="project" value="UniProtKB-KW"/>
</dbReference>
<dbReference type="OrthoDB" id="6479949at2759"/>
<gene>
    <name evidence="4" type="primary">Pxt_1</name>
    <name evidence="4" type="ORF">Bhyg_09409</name>
</gene>
<feature type="binding site" description="axial binding residue" evidence="2">
    <location>
        <position position="510"/>
    </location>
    <ligand>
        <name>heme b</name>
        <dbReference type="ChEBI" id="CHEBI:60344"/>
    </ligand>
    <ligandPart>
        <name>Fe</name>
        <dbReference type="ChEBI" id="CHEBI:18248"/>
    </ligandPart>
</feature>
<dbReference type="Gene3D" id="1.10.640.10">
    <property type="entry name" value="Haem peroxidase domain superfamily, animal type"/>
    <property type="match status" value="1"/>
</dbReference>